<name>A0A521C766_9BACT</name>
<sequence>MQIPFHKPCITEDEINEVVDSLKKGWITMGKKTIEFESQFKDYIGCRNAVAVNSCTAALHLALRAIGLKEGEEVIVPAITFVATAEVVNYFKAKPILVDVEKETHLIDVSKIEEEITPKTKAIIPVHYSGQPADMDEILEIAEKYNLYVVEDAAHSLPAWYKGRKVGTIGDLIAFSFYATKTLATGEGGMVTTDNDEWAEMMKVLRLHGISKDAWKRYTKEGSWEYDVLDNGYKYNTTDINSALGLAQLKKLEWMWKEREKIANKYNEAFGECEELIPYKVKKDRVSSWHLYPLKLNLKALKIDRNQFIEKLKRRGIGTSVHFIPLYRFTYYKRRFNYSTKEFPNSEWIFERVLSLPIFPGMTKEEVNYVIENVIDIAKRNKR</sequence>
<feature type="modified residue" description="N6-(pyridoxal phosphate)lysine" evidence="3">
    <location>
        <position position="181"/>
    </location>
</feature>
<evidence type="ECO:0000313" key="6">
    <source>
        <dbReference type="Proteomes" id="UP000317315"/>
    </source>
</evidence>
<dbReference type="GO" id="GO:0030170">
    <property type="term" value="F:pyridoxal phosphate binding"/>
    <property type="evidence" value="ECO:0007669"/>
    <property type="project" value="TreeGrafter"/>
</dbReference>
<dbReference type="EMBL" id="FXTM01000010">
    <property type="protein sequence ID" value="SMO55258.1"/>
    <property type="molecule type" value="Genomic_DNA"/>
</dbReference>
<keyword evidence="6" id="KW-1185">Reference proteome</keyword>
<feature type="active site" description="Proton acceptor" evidence="2">
    <location>
        <position position="181"/>
    </location>
</feature>
<dbReference type="Pfam" id="PF01041">
    <property type="entry name" value="DegT_DnrJ_EryC1"/>
    <property type="match status" value="1"/>
</dbReference>
<evidence type="ECO:0000256" key="1">
    <source>
        <dbReference type="ARBA" id="ARBA00037999"/>
    </source>
</evidence>
<protein>
    <submittedName>
        <fullName evidence="5">Perosamine synthetase</fullName>
    </submittedName>
</protein>
<dbReference type="AlphaFoldDB" id="A0A521C766"/>
<accession>A0A521C766</accession>
<dbReference type="OrthoDB" id="9810913at2"/>
<dbReference type="CDD" id="cd00616">
    <property type="entry name" value="AHBA_syn"/>
    <property type="match status" value="1"/>
</dbReference>
<comment type="similarity">
    <text evidence="1 4">Belongs to the DegT/DnrJ/EryC1 family.</text>
</comment>
<dbReference type="PIRSF" id="PIRSF000390">
    <property type="entry name" value="PLP_StrS"/>
    <property type="match status" value="1"/>
</dbReference>
<evidence type="ECO:0000256" key="2">
    <source>
        <dbReference type="PIRSR" id="PIRSR000390-1"/>
    </source>
</evidence>
<organism evidence="5 6">
    <name type="scientific">Balnearium lithotrophicum</name>
    <dbReference type="NCBI Taxonomy" id="223788"/>
    <lineage>
        <taxon>Bacteria</taxon>
        <taxon>Pseudomonadati</taxon>
        <taxon>Aquificota</taxon>
        <taxon>Aquificia</taxon>
        <taxon>Desulfurobacteriales</taxon>
        <taxon>Desulfurobacteriaceae</taxon>
        <taxon>Balnearium</taxon>
    </lineage>
</organism>
<gene>
    <name evidence="5" type="ORF">SAMN06269117_11038</name>
</gene>
<dbReference type="InterPro" id="IPR015424">
    <property type="entry name" value="PyrdxlP-dep_Trfase"/>
</dbReference>
<dbReference type="GO" id="GO:0000271">
    <property type="term" value="P:polysaccharide biosynthetic process"/>
    <property type="evidence" value="ECO:0007669"/>
    <property type="project" value="TreeGrafter"/>
</dbReference>
<dbReference type="GO" id="GO:0008483">
    <property type="term" value="F:transaminase activity"/>
    <property type="evidence" value="ECO:0007669"/>
    <property type="project" value="TreeGrafter"/>
</dbReference>
<evidence type="ECO:0000313" key="5">
    <source>
        <dbReference type="EMBL" id="SMO55258.1"/>
    </source>
</evidence>
<dbReference type="InterPro" id="IPR015422">
    <property type="entry name" value="PyrdxlP-dep_Trfase_small"/>
</dbReference>
<reference evidence="5 6" key="1">
    <citation type="submission" date="2017-05" db="EMBL/GenBank/DDBJ databases">
        <authorList>
            <person name="Varghese N."/>
            <person name="Submissions S."/>
        </authorList>
    </citation>
    <scope>NUCLEOTIDE SEQUENCE [LARGE SCALE GENOMIC DNA]</scope>
    <source>
        <strain evidence="5 6">DSM 16304</strain>
    </source>
</reference>
<evidence type="ECO:0000256" key="3">
    <source>
        <dbReference type="PIRSR" id="PIRSR000390-2"/>
    </source>
</evidence>
<dbReference type="Proteomes" id="UP000317315">
    <property type="component" value="Unassembled WGS sequence"/>
</dbReference>
<dbReference type="Gene3D" id="3.40.640.10">
    <property type="entry name" value="Type I PLP-dependent aspartate aminotransferase-like (Major domain)"/>
    <property type="match status" value="1"/>
</dbReference>
<dbReference type="PANTHER" id="PTHR30244:SF34">
    <property type="entry name" value="DTDP-4-AMINO-4,6-DIDEOXYGALACTOSE TRANSAMINASE"/>
    <property type="match status" value="1"/>
</dbReference>
<dbReference type="PANTHER" id="PTHR30244">
    <property type="entry name" value="TRANSAMINASE"/>
    <property type="match status" value="1"/>
</dbReference>
<dbReference type="SUPFAM" id="SSF53383">
    <property type="entry name" value="PLP-dependent transferases"/>
    <property type="match status" value="1"/>
</dbReference>
<dbReference type="RefSeq" id="WP_142935264.1">
    <property type="nucleotide sequence ID" value="NZ_FXTM01000010.1"/>
</dbReference>
<dbReference type="InterPro" id="IPR015421">
    <property type="entry name" value="PyrdxlP-dep_Trfase_major"/>
</dbReference>
<proteinExistence type="inferred from homology"/>
<dbReference type="Gene3D" id="3.90.1150.10">
    <property type="entry name" value="Aspartate Aminotransferase, domain 1"/>
    <property type="match status" value="1"/>
</dbReference>
<keyword evidence="3 4" id="KW-0663">Pyridoxal phosphate</keyword>
<evidence type="ECO:0000256" key="4">
    <source>
        <dbReference type="RuleBase" id="RU004508"/>
    </source>
</evidence>
<dbReference type="InterPro" id="IPR000653">
    <property type="entry name" value="DegT/StrS_aminotransferase"/>
</dbReference>